<protein>
    <submittedName>
        <fullName evidence="2">Uncharacterized protein</fullName>
    </submittedName>
</protein>
<sequence>MSSASEDTLKSVQDSEMIDTKVVDIAAKVDLQLDTVAPQSCFDTAAAKPEKSGSSETQGSSDQSDKAASKDKKKLDGTKKLKLK</sequence>
<feature type="region of interest" description="Disordered" evidence="1">
    <location>
        <begin position="44"/>
        <end position="84"/>
    </location>
</feature>
<accession>A0A0C3G7X9</accession>
<evidence type="ECO:0000313" key="2">
    <source>
        <dbReference type="EMBL" id="KIM86766.1"/>
    </source>
</evidence>
<keyword evidence="3" id="KW-1185">Reference proteome</keyword>
<feature type="compositionally biased region" description="Basic and acidic residues" evidence="1">
    <location>
        <begin position="63"/>
        <end position="84"/>
    </location>
</feature>
<reference evidence="2 3" key="1">
    <citation type="submission" date="2014-04" db="EMBL/GenBank/DDBJ databases">
        <authorList>
            <consortium name="DOE Joint Genome Institute"/>
            <person name="Kuo A."/>
            <person name="Tarkka M."/>
            <person name="Buscot F."/>
            <person name="Kohler A."/>
            <person name="Nagy L.G."/>
            <person name="Floudas D."/>
            <person name="Copeland A."/>
            <person name="Barry K.W."/>
            <person name="Cichocki N."/>
            <person name="Veneault-Fourrey C."/>
            <person name="LaButti K."/>
            <person name="Lindquist E.A."/>
            <person name="Lipzen A."/>
            <person name="Lundell T."/>
            <person name="Morin E."/>
            <person name="Murat C."/>
            <person name="Sun H."/>
            <person name="Tunlid A."/>
            <person name="Henrissat B."/>
            <person name="Grigoriev I.V."/>
            <person name="Hibbett D.S."/>
            <person name="Martin F."/>
            <person name="Nordberg H.P."/>
            <person name="Cantor M.N."/>
            <person name="Hua S.X."/>
        </authorList>
    </citation>
    <scope>NUCLEOTIDE SEQUENCE [LARGE SCALE GENOMIC DNA]</scope>
    <source>
        <strain evidence="2 3">F 1598</strain>
    </source>
</reference>
<evidence type="ECO:0000313" key="3">
    <source>
        <dbReference type="Proteomes" id="UP000054166"/>
    </source>
</evidence>
<dbReference type="EMBL" id="KN832981">
    <property type="protein sequence ID" value="KIM86766.1"/>
    <property type="molecule type" value="Genomic_DNA"/>
</dbReference>
<dbReference type="InParanoid" id="A0A0C3G7X9"/>
<dbReference type="HOGENOM" id="CLU_2528253_0_0_1"/>
<organism evidence="2 3">
    <name type="scientific">Piloderma croceum (strain F 1598)</name>
    <dbReference type="NCBI Taxonomy" id="765440"/>
    <lineage>
        <taxon>Eukaryota</taxon>
        <taxon>Fungi</taxon>
        <taxon>Dikarya</taxon>
        <taxon>Basidiomycota</taxon>
        <taxon>Agaricomycotina</taxon>
        <taxon>Agaricomycetes</taxon>
        <taxon>Agaricomycetidae</taxon>
        <taxon>Atheliales</taxon>
        <taxon>Atheliaceae</taxon>
        <taxon>Piloderma</taxon>
    </lineage>
</organism>
<reference evidence="3" key="2">
    <citation type="submission" date="2015-01" db="EMBL/GenBank/DDBJ databases">
        <title>Evolutionary Origins and Diversification of the Mycorrhizal Mutualists.</title>
        <authorList>
            <consortium name="DOE Joint Genome Institute"/>
            <consortium name="Mycorrhizal Genomics Consortium"/>
            <person name="Kohler A."/>
            <person name="Kuo A."/>
            <person name="Nagy L.G."/>
            <person name="Floudas D."/>
            <person name="Copeland A."/>
            <person name="Barry K.W."/>
            <person name="Cichocki N."/>
            <person name="Veneault-Fourrey C."/>
            <person name="LaButti K."/>
            <person name="Lindquist E.A."/>
            <person name="Lipzen A."/>
            <person name="Lundell T."/>
            <person name="Morin E."/>
            <person name="Murat C."/>
            <person name="Riley R."/>
            <person name="Ohm R."/>
            <person name="Sun H."/>
            <person name="Tunlid A."/>
            <person name="Henrissat B."/>
            <person name="Grigoriev I.V."/>
            <person name="Hibbett D.S."/>
            <person name="Martin F."/>
        </authorList>
    </citation>
    <scope>NUCLEOTIDE SEQUENCE [LARGE SCALE GENOMIC DNA]</scope>
    <source>
        <strain evidence="3">F 1598</strain>
    </source>
</reference>
<proteinExistence type="predicted"/>
<evidence type="ECO:0000256" key="1">
    <source>
        <dbReference type="SAM" id="MobiDB-lite"/>
    </source>
</evidence>
<name>A0A0C3G7X9_PILCF</name>
<dbReference type="AlphaFoldDB" id="A0A0C3G7X9"/>
<dbReference type="Proteomes" id="UP000054166">
    <property type="component" value="Unassembled WGS sequence"/>
</dbReference>
<gene>
    <name evidence="2" type="ORF">PILCRDRAFT_816012</name>
</gene>